<accession>A0A2I1DDB3</accession>
<dbReference type="PANTHER" id="PTHR45657">
    <property type="entry name" value="CRAL-TRIO DOMAIN-CONTAINING PROTEIN YKL091C-RELATED"/>
    <property type="match status" value="1"/>
</dbReference>
<dbReference type="PANTHER" id="PTHR45657:SF20">
    <property type="entry name" value="CRAL_TRIO DOMAIN PROTEIN (AFU_ORTHOLOGUE AFUA_5G00680)"/>
    <property type="match status" value="1"/>
</dbReference>
<dbReference type="Gene3D" id="1.10.8.20">
    <property type="entry name" value="N-terminal domain of phosphatidylinositol transfer protein sec14p"/>
    <property type="match status" value="1"/>
</dbReference>
<dbReference type="SMART" id="SM00516">
    <property type="entry name" value="SEC14"/>
    <property type="match status" value="1"/>
</dbReference>
<dbReference type="InterPro" id="IPR001251">
    <property type="entry name" value="CRAL-TRIO_dom"/>
</dbReference>
<dbReference type="Gene3D" id="3.40.525.10">
    <property type="entry name" value="CRAL-TRIO lipid binding domain"/>
    <property type="match status" value="1"/>
</dbReference>
<dbReference type="VEuPathDB" id="FungiDB:P168DRAFT_323076"/>
<dbReference type="GeneID" id="36548165"/>
<dbReference type="Pfam" id="PF03765">
    <property type="entry name" value="CRAL_TRIO_N"/>
    <property type="match status" value="1"/>
</dbReference>
<dbReference type="CDD" id="cd00170">
    <property type="entry name" value="SEC14"/>
    <property type="match status" value="1"/>
</dbReference>
<dbReference type="Proteomes" id="UP000234254">
    <property type="component" value="Unassembled WGS sequence"/>
</dbReference>
<dbReference type="InterPro" id="IPR051026">
    <property type="entry name" value="PI/PC_transfer"/>
</dbReference>
<comment type="caution">
    <text evidence="2">The sequence shown here is derived from an EMBL/GenBank/DDBJ whole genome shotgun (WGS) entry which is preliminary data.</text>
</comment>
<gene>
    <name evidence="2" type="ORF">P168DRAFT_323076</name>
</gene>
<protein>
    <submittedName>
        <fullName evidence="2">CRAL/TRIO domain-containing protein</fullName>
    </submittedName>
</protein>
<dbReference type="InterPro" id="IPR036865">
    <property type="entry name" value="CRAL-TRIO_dom_sf"/>
</dbReference>
<proteinExistence type="predicted"/>
<keyword evidence="3" id="KW-1185">Reference proteome</keyword>
<evidence type="ECO:0000313" key="3">
    <source>
        <dbReference type="Proteomes" id="UP000234254"/>
    </source>
</evidence>
<name>A0A2I1DDB3_ASPC2</name>
<evidence type="ECO:0000313" key="2">
    <source>
        <dbReference type="EMBL" id="PKY07855.1"/>
    </source>
</evidence>
<organism evidence="2 3">
    <name type="scientific">Aspergillus campestris (strain IBT 28561)</name>
    <dbReference type="NCBI Taxonomy" id="1392248"/>
    <lineage>
        <taxon>Eukaryota</taxon>
        <taxon>Fungi</taxon>
        <taxon>Dikarya</taxon>
        <taxon>Ascomycota</taxon>
        <taxon>Pezizomycotina</taxon>
        <taxon>Eurotiomycetes</taxon>
        <taxon>Eurotiomycetidae</taxon>
        <taxon>Eurotiales</taxon>
        <taxon>Aspergillaceae</taxon>
        <taxon>Aspergillus</taxon>
        <taxon>Aspergillus subgen. Circumdati</taxon>
    </lineage>
</organism>
<dbReference type="PROSITE" id="PS50191">
    <property type="entry name" value="CRAL_TRIO"/>
    <property type="match status" value="1"/>
</dbReference>
<dbReference type="AlphaFoldDB" id="A0A2I1DDB3"/>
<dbReference type="RefSeq" id="XP_024696449.1">
    <property type="nucleotide sequence ID" value="XM_024840641.1"/>
</dbReference>
<dbReference type="InterPro" id="IPR036273">
    <property type="entry name" value="CRAL/TRIO_N_dom_sf"/>
</dbReference>
<reference evidence="2" key="1">
    <citation type="submission" date="2016-12" db="EMBL/GenBank/DDBJ databases">
        <title>The genomes of Aspergillus section Nigri reveals drivers in fungal speciation.</title>
        <authorList>
            <consortium name="DOE Joint Genome Institute"/>
            <person name="Vesth T.C."/>
            <person name="Nybo J."/>
            <person name="Theobald S."/>
            <person name="Brandl J."/>
            <person name="Frisvad J.C."/>
            <person name="Nielsen K.F."/>
            <person name="Lyhne E.K."/>
            <person name="Kogle M.E."/>
            <person name="Kuo A."/>
            <person name="Riley R."/>
            <person name="Clum A."/>
            <person name="Nolan M."/>
            <person name="Lipzen A."/>
            <person name="Salamov A."/>
            <person name="Henrissat B."/>
            <person name="Wiebenga A."/>
            <person name="De vries R.P."/>
            <person name="Grigoriev I.V."/>
            <person name="Mortensen U.H."/>
            <person name="Andersen M.R."/>
            <person name="Baker S.E."/>
        </authorList>
    </citation>
    <scope>NUCLEOTIDE SEQUENCE</scope>
    <source>
        <strain evidence="2">IBT 28561</strain>
    </source>
</reference>
<dbReference type="InterPro" id="IPR011074">
    <property type="entry name" value="CRAL/TRIO_N_dom"/>
</dbReference>
<feature type="domain" description="CRAL-TRIO" evidence="1">
    <location>
        <begin position="94"/>
        <end position="285"/>
    </location>
</feature>
<dbReference type="OrthoDB" id="30289at2759"/>
<sequence length="342" mass="38362">MAVDQSNPYGLSDEQRTNLLSLTRQCADLKLFELPSGMTPGDAPDAICDEFSLLRYLKARKFSPHDALNQFQAARQFREKNRVFEVHDRVRVQDFETAKGVYPFWTGARDKKGLPVCLVDMVNMNKKSLAGWQDSRFLPHSVEGEDQLQTLDLLQLASAIFDDITRFVFPLCSALQDPCHPVASAIILVDASNMNMMQGFDLRVFARDVSSLLTTCYPETIHKIFVCNTPSYFATIWKFLKGWVDPVTADKLIFLTQSEVLPTLEEHIDTASLPASLGGSHPWKHGERPLLDEPTKALLKVDELPPGPMKWVVDEQGRRCLVAVGSEGGKPRRETVAVLGDR</sequence>
<evidence type="ECO:0000259" key="1">
    <source>
        <dbReference type="PROSITE" id="PS50191"/>
    </source>
</evidence>
<dbReference type="EMBL" id="MSFM01000001">
    <property type="protein sequence ID" value="PKY07855.1"/>
    <property type="molecule type" value="Genomic_DNA"/>
</dbReference>
<dbReference type="SUPFAM" id="SSF46938">
    <property type="entry name" value="CRAL/TRIO N-terminal domain"/>
    <property type="match status" value="1"/>
</dbReference>
<dbReference type="Pfam" id="PF00650">
    <property type="entry name" value="CRAL_TRIO"/>
    <property type="match status" value="1"/>
</dbReference>
<dbReference type="SUPFAM" id="SSF52087">
    <property type="entry name" value="CRAL/TRIO domain"/>
    <property type="match status" value="1"/>
</dbReference>